<dbReference type="eggNOG" id="COG1028">
    <property type="taxonomic scope" value="Bacteria"/>
</dbReference>
<dbReference type="PANTHER" id="PTHR48107">
    <property type="entry name" value="NADPH-DEPENDENT ALDEHYDE REDUCTASE-LIKE PROTEIN, CHLOROPLASTIC-RELATED"/>
    <property type="match status" value="1"/>
</dbReference>
<dbReference type="STRING" id="441620.Mpop_1330"/>
<dbReference type="HOGENOM" id="CLU_010194_4_1_5"/>
<feature type="compositionally biased region" description="Pro residues" evidence="3">
    <location>
        <begin position="1"/>
        <end position="16"/>
    </location>
</feature>
<dbReference type="NCBIfam" id="NF005559">
    <property type="entry name" value="PRK07231.1"/>
    <property type="match status" value="1"/>
</dbReference>
<protein>
    <submittedName>
        <fullName evidence="4">Short-chain dehydrogenase/reductase SDR</fullName>
    </submittedName>
</protein>
<accession>B1ZDF7</accession>
<feature type="region of interest" description="Disordered" evidence="3">
    <location>
        <begin position="1"/>
        <end position="39"/>
    </location>
</feature>
<dbReference type="SUPFAM" id="SSF51735">
    <property type="entry name" value="NAD(P)-binding Rossmann-fold domains"/>
    <property type="match status" value="1"/>
</dbReference>
<dbReference type="PRINTS" id="PR00080">
    <property type="entry name" value="SDRFAMILY"/>
</dbReference>
<dbReference type="OrthoDB" id="9809287at2"/>
<feature type="compositionally biased region" description="Basic and acidic residues" evidence="3">
    <location>
        <begin position="21"/>
        <end position="39"/>
    </location>
</feature>
<dbReference type="InterPro" id="IPR036291">
    <property type="entry name" value="NAD(P)-bd_dom_sf"/>
</dbReference>
<dbReference type="AlphaFoldDB" id="B1ZDF7"/>
<evidence type="ECO:0000256" key="1">
    <source>
        <dbReference type="ARBA" id="ARBA00006484"/>
    </source>
</evidence>
<evidence type="ECO:0000313" key="5">
    <source>
        <dbReference type="Proteomes" id="UP000007136"/>
    </source>
</evidence>
<dbReference type="InterPro" id="IPR020904">
    <property type="entry name" value="Sc_DH/Rdtase_CS"/>
</dbReference>
<name>B1ZDF7_METPB</name>
<evidence type="ECO:0000313" key="4">
    <source>
        <dbReference type="EMBL" id="ACB79500.1"/>
    </source>
</evidence>
<dbReference type="KEGG" id="mpo:Mpop_1330"/>
<dbReference type="Gene3D" id="3.40.50.720">
    <property type="entry name" value="NAD(P)-binding Rossmann-like Domain"/>
    <property type="match status" value="1"/>
</dbReference>
<dbReference type="GO" id="GO:0016614">
    <property type="term" value="F:oxidoreductase activity, acting on CH-OH group of donors"/>
    <property type="evidence" value="ECO:0007669"/>
    <property type="project" value="UniProtKB-ARBA"/>
</dbReference>
<dbReference type="InterPro" id="IPR002347">
    <property type="entry name" value="SDR_fam"/>
</dbReference>
<reference evidence="4" key="1">
    <citation type="submission" date="2008-04" db="EMBL/GenBank/DDBJ databases">
        <title>Complete sequence of chromosome of Methylobacterium populi BJ001.</title>
        <authorList>
            <consortium name="US DOE Joint Genome Institute"/>
            <person name="Copeland A."/>
            <person name="Lucas S."/>
            <person name="Lapidus A."/>
            <person name="Glavina del Rio T."/>
            <person name="Dalin E."/>
            <person name="Tice H."/>
            <person name="Bruce D."/>
            <person name="Goodwin L."/>
            <person name="Pitluck S."/>
            <person name="Chertkov O."/>
            <person name="Brettin T."/>
            <person name="Detter J.C."/>
            <person name="Han C."/>
            <person name="Kuske C.R."/>
            <person name="Schmutz J."/>
            <person name="Larimer F."/>
            <person name="Land M."/>
            <person name="Hauser L."/>
            <person name="Kyrpides N."/>
            <person name="Mikhailova N."/>
            <person name="Marx C."/>
            <person name="Richardson P."/>
        </authorList>
    </citation>
    <scope>NUCLEOTIDE SEQUENCE [LARGE SCALE GENOMIC DNA]</scope>
    <source>
        <strain evidence="4">BJ001</strain>
    </source>
</reference>
<organism evidence="4 5">
    <name type="scientific">Methylorubrum populi (strain ATCC BAA-705 / NCIMB 13946 / BJ001)</name>
    <name type="common">Methylobacterium populi</name>
    <dbReference type="NCBI Taxonomy" id="441620"/>
    <lineage>
        <taxon>Bacteria</taxon>
        <taxon>Pseudomonadati</taxon>
        <taxon>Pseudomonadota</taxon>
        <taxon>Alphaproteobacteria</taxon>
        <taxon>Hyphomicrobiales</taxon>
        <taxon>Methylobacteriaceae</taxon>
        <taxon>Methylorubrum</taxon>
    </lineage>
</organism>
<comment type="similarity">
    <text evidence="1">Belongs to the short-chain dehydrogenases/reductases (SDR) family.</text>
</comment>
<gene>
    <name evidence="4" type="ordered locus">Mpop_1330</name>
</gene>
<evidence type="ECO:0000256" key="3">
    <source>
        <dbReference type="SAM" id="MobiDB-lite"/>
    </source>
</evidence>
<dbReference type="PANTHER" id="PTHR48107:SF16">
    <property type="entry name" value="NADPH-DEPENDENT ALDEHYDE REDUCTASE 1, CHLOROPLASTIC"/>
    <property type="match status" value="1"/>
</dbReference>
<evidence type="ECO:0000256" key="2">
    <source>
        <dbReference type="ARBA" id="ARBA00023002"/>
    </source>
</evidence>
<dbReference type="EMBL" id="CP001029">
    <property type="protein sequence ID" value="ACB79500.1"/>
    <property type="molecule type" value="Genomic_DNA"/>
</dbReference>
<dbReference type="CDD" id="cd05355">
    <property type="entry name" value="SDR_c1"/>
    <property type="match status" value="1"/>
</dbReference>
<dbReference type="PROSITE" id="PS00061">
    <property type="entry name" value="ADH_SHORT"/>
    <property type="match status" value="1"/>
</dbReference>
<sequence>MESFPKPPFPDQPQPMPGATRDMDPKPDHGETSYKGSGRLEGKKAIITGGDSGIGRAVALAFAREGADVLISYLDEEEDAAETRRLIEEAGRKAVLVPGNIGDAAHCRRIVERAVEAFGRVDVLVNNAAHQATFTAPEEISDEEWEKTFQVNIHAMFYLTKAALPHMGEGSSIINTTSVNADTPSPQLLAYATTKGAIQNYTGGLAQMLAERGIRVNCVAPGPIWTPLIPSTMPAEKVNQFGSQVPMKRPGQPKELAPVYVMLASDESSYVSGATVAVTGGKPIL</sequence>
<dbReference type="PRINTS" id="PR00081">
    <property type="entry name" value="GDHRDH"/>
</dbReference>
<dbReference type="RefSeq" id="WP_012453249.1">
    <property type="nucleotide sequence ID" value="NC_010725.1"/>
</dbReference>
<dbReference type="FunFam" id="3.40.50.720:FF:000084">
    <property type="entry name" value="Short-chain dehydrogenase reductase"/>
    <property type="match status" value="1"/>
</dbReference>
<dbReference type="Pfam" id="PF13561">
    <property type="entry name" value="adh_short_C2"/>
    <property type="match status" value="1"/>
</dbReference>
<keyword evidence="2" id="KW-0560">Oxidoreductase</keyword>
<proteinExistence type="inferred from homology"/>
<dbReference type="Proteomes" id="UP000007136">
    <property type="component" value="Chromosome"/>
</dbReference>